<keyword evidence="4" id="KW-1185">Reference proteome</keyword>
<dbReference type="KEGG" id="ppno:DA70_04060"/>
<reference evidence="1 3" key="1">
    <citation type="submission" date="2018-06" db="EMBL/GenBank/DDBJ databases">
        <authorList>
            <consortium name="Pathogen Informatics"/>
            <person name="Doyle S."/>
        </authorList>
    </citation>
    <scope>NUCLEOTIDE SEQUENCE [LARGE SCALE GENOMIC DNA]</scope>
    <source>
        <strain evidence="1 3">NCTC13160</strain>
    </source>
</reference>
<reference evidence="2 4" key="2">
    <citation type="submission" date="2019-08" db="EMBL/GenBank/DDBJ databases">
        <authorList>
            <person name="Peeters C."/>
        </authorList>
    </citation>
    <scope>NUCLEOTIDE SEQUENCE [LARGE SCALE GENOMIC DNA]</scope>
    <source>
        <strain evidence="2 4">LMG 31119</strain>
    </source>
</reference>
<dbReference type="GeneID" id="57198944"/>
<dbReference type="Pfam" id="PF07369">
    <property type="entry name" value="DUF1488"/>
    <property type="match status" value="1"/>
</dbReference>
<evidence type="ECO:0000313" key="1">
    <source>
        <dbReference type="EMBL" id="SUA74698.1"/>
    </source>
</evidence>
<gene>
    <name evidence="1" type="ORF">NCTC13160_00448</name>
    <name evidence="2" type="ORF">PPN31119_01020</name>
</gene>
<dbReference type="OrthoDB" id="8967044at2"/>
<accession>A0A378YCV7</accession>
<dbReference type="EMBL" id="CABPSO010000002">
    <property type="protein sequence ID" value="VVE62842.1"/>
    <property type="molecule type" value="Genomic_DNA"/>
</dbReference>
<evidence type="ECO:0000313" key="2">
    <source>
        <dbReference type="EMBL" id="VVE62842.1"/>
    </source>
</evidence>
<dbReference type="STRING" id="93220.A6P55_23290"/>
<evidence type="ECO:0000313" key="3">
    <source>
        <dbReference type="Proteomes" id="UP000254573"/>
    </source>
</evidence>
<dbReference type="AlphaFoldDB" id="A0A378YCV7"/>
<dbReference type="SUPFAM" id="SSF160272">
    <property type="entry name" value="Shew3726-like"/>
    <property type="match status" value="1"/>
</dbReference>
<dbReference type="Proteomes" id="UP000361468">
    <property type="component" value="Unassembled WGS sequence"/>
</dbReference>
<dbReference type="KEGG" id="prb:X636_23045"/>
<dbReference type="EMBL" id="UGSG01000001">
    <property type="protein sequence ID" value="SUA74698.1"/>
    <property type="molecule type" value="Genomic_DNA"/>
</dbReference>
<sequence>MKIEFPRVAAVYNADDMTIEFAVDCDGKRIVCAISAEALEDHCDAKSINAEDLMVAFRAHRPSIEKMTARYLKLCQGAPILLRSGHFRWGMECPPCRDG</sequence>
<evidence type="ECO:0000313" key="4">
    <source>
        <dbReference type="Proteomes" id="UP000361468"/>
    </source>
</evidence>
<proteinExistence type="predicted"/>
<dbReference type="InterPro" id="IPR036692">
    <property type="entry name" value="Shew3726-like_sf"/>
</dbReference>
<dbReference type="Proteomes" id="UP000254573">
    <property type="component" value="Unassembled WGS sequence"/>
</dbReference>
<name>A0A378YCV7_9BURK</name>
<organism evidence="1 3">
    <name type="scientific">Pandoraea pnomenusa</name>
    <dbReference type="NCBI Taxonomy" id="93220"/>
    <lineage>
        <taxon>Bacteria</taxon>
        <taxon>Pseudomonadati</taxon>
        <taxon>Pseudomonadota</taxon>
        <taxon>Betaproteobacteria</taxon>
        <taxon>Burkholderiales</taxon>
        <taxon>Burkholderiaceae</taxon>
        <taxon>Pandoraea</taxon>
    </lineage>
</organism>
<dbReference type="RefSeq" id="WP_023595986.1">
    <property type="nucleotide sequence ID" value="NC_023018.2"/>
</dbReference>
<protein>
    <submittedName>
        <fullName evidence="1">Protein of uncharacterized function (DUF1488)</fullName>
    </submittedName>
</protein>
<dbReference type="Gene3D" id="3.30.160.140">
    <property type="entry name" value="Shew3726-like"/>
    <property type="match status" value="1"/>
</dbReference>
<dbReference type="InterPro" id="IPR009962">
    <property type="entry name" value="DUF1488"/>
</dbReference>
<dbReference type="KEGG" id="ppnm:LV28_02250"/>